<proteinExistence type="predicted"/>
<dbReference type="EMBL" id="JARPUR010000002">
    <property type="protein sequence ID" value="KAK4882993.1"/>
    <property type="molecule type" value="Genomic_DNA"/>
</dbReference>
<organism evidence="2 3">
    <name type="scientific">Aquatica leii</name>
    <dbReference type="NCBI Taxonomy" id="1421715"/>
    <lineage>
        <taxon>Eukaryota</taxon>
        <taxon>Metazoa</taxon>
        <taxon>Ecdysozoa</taxon>
        <taxon>Arthropoda</taxon>
        <taxon>Hexapoda</taxon>
        <taxon>Insecta</taxon>
        <taxon>Pterygota</taxon>
        <taxon>Neoptera</taxon>
        <taxon>Endopterygota</taxon>
        <taxon>Coleoptera</taxon>
        <taxon>Polyphaga</taxon>
        <taxon>Elateriformia</taxon>
        <taxon>Elateroidea</taxon>
        <taxon>Lampyridae</taxon>
        <taxon>Luciolinae</taxon>
        <taxon>Aquatica</taxon>
    </lineage>
</organism>
<dbReference type="Proteomes" id="UP001353858">
    <property type="component" value="Unassembled WGS sequence"/>
</dbReference>
<comment type="caution">
    <text evidence="2">The sequence shown here is derived from an EMBL/GenBank/DDBJ whole genome shotgun (WGS) entry which is preliminary data.</text>
</comment>
<feature type="compositionally biased region" description="Basic and acidic residues" evidence="1">
    <location>
        <begin position="45"/>
        <end position="62"/>
    </location>
</feature>
<evidence type="ECO:0000313" key="2">
    <source>
        <dbReference type="EMBL" id="KAK4882993.1"/>
    </source>
</evidence>
<evidence type="ECO:0000313" key="3">
    <source>
        <dbReference type="Proteomes" id="UP001353858"/>
    </source>
</evidence>
<dbReference type="AlphaFoldDB" id="A0AAN7QKX1"/>
<protein>
    <submittedName>
        <fullName evidence="2">Uncharacterized protein</fullName>
    </submittedName>
</protein>
<feature type="region of interest" description="Disordered" evidence="1">
    <location>
        <begin position="31"/>
        <end position="62"/>
    </location>
</feature>
<sequence length="151" mass="17458">MQKNRNRSVKNNFEFPIKFLESLPDVETIQSNIKTSGTGQSQDVQNKDLQAKDKERSTFSFDRDSLTNESDLDIVSFGKSSSSSISWSDDFDTEATKRVQIEFERMERILQGKEPIPLHYNKDEYQQWINTFPQLSVIGNKLDVLPLTTEM</sequence>
<keyword evidence="3" id="KW-1185">Reference proteome</keyword>
<gene>
    <name evidence="2" type="ORF">RN001_006312</name>
</gene>
<name>A0AAN7QKX1_9COLE</name>
<accession>A0AAN7QKX1</accession>
<feature type="compositionally biased region" description="Polar residues" evidence="1">
    <location>
        <begin position="31"/>
        <end position="44"/>
    </location>
</feature>
<evidence type="ECO:0000256" key="1">
    <source>
        <dbReference type="SAM" id="MobiDB-lite"/>
    </source>
</evidence>
<reference evidence="3" key="1">
    <citation type="submission" date="2023-01" db="EMBL/GenBank/DDBJ databases">
        <title>Key to firefly adult light organ development and bioluminescence: homeobox transcription factors regulate luciferase expression and transportation to peroxisome.</title>
        <authorList>
            <person name="Fu X."/>
        </authorList>
    </citation>
    <scope>NUCLEOTIDE SEQUENCE [LARGE SCALE GENOMIC DNA]</scope>
</reference>